<dbReference type="EMBL" id="LGKO01000005">
    <property type="protein sequence ID" value="KPL82350.1"/>
    <property type="molecule type" value="Genomic_DNA"/>
</dbReference>
<protein>
    <recommendedName>
        <fullName evidence="1">Thioredoxin-like fold domain-containing protein</fullName>
    </recommendedName>
</protein>
<proteinExistence type="predicted"/>
<dbReference type="PANTHER" id="PTHR36450">
    <property type="entry name" value="THIOREDOXIN"/>
    <property type="match status" value="1"/>
</dbReference>
<evidence type="ECO:0000259" key="1">
    <source>
        <dbReference type="Pfam" id="PF13192"/>
    </source>
</evidence>
<dbReference type="InterPro" id="IPR005243">
    <property type="entry name" value="THIRX-like_proc"/>
</dbReference>
<evidence type="ECO:0000313" key="3">
    <source>
        <dbReference type="Proteomes" id="UP000050544"/>
    </source>
</evidence>
<gene>
    <name evidence="2" type="ORF">SE15_09195</name>
</gene>
<comment type="caution">
    <text evidence="2">The sequence shown here is derived from an EMBL/GenBank/DDBJ whole genome shotgun (WGS) entry which is preliminary data.</text>
</comment>
<dbReference type="OrthoDB" id="9800630at2"/>
<dbReference type="AlphaFoldDB" id="A0A0P6Y0A8"/>
<accession>A0A0P6Y0A8</accession>
<feature type="domain" description="Thioredoxin-like fold" evidence="1">
    <location>
        <begin position="3"/>
        <end position="80"/>
    </location>
</feature>
<dbReference type="STRING" id="869279.SE15_09195"/>
<dbReference type="PANTHER" id="PTHR36450:SF1">
    <property type="entry name" value="THIOREDOXIN"/>
    <property type="match status" value="1"/>
</dbReference>
<dbReference type="RefSeq" id="WP_054521819.1">
    <property type="nucleotide sequence ID" value="NZ_LGKO01000005.1"/>
</dbReference>
<organism evidence="2 3">
    <name type="scientific">Thermanaerothrix daxensis</name>
    <dbReference type="NCBI Taxonomy" id="869279"/>
    <lineage>
        <taxon>Bacteria</taxon>
        <taxon>Bacillati</taxon>
        <taxon>Chloroflexota</taxon>
        <taxon>Anaerolineae</taxon>
        <taxon>Anaerolineales</taxon>
        <taxon>Anaerolineaceae</taxon>
        <taxon>Thermanaerothrix</taxon>
    </lineage>
</organism>
<dbReference type="NCBIfam" id="TIGR00412">
    <property type="entry name" value="redox_disulf_2"/>
    <property type="match status" value="1"/>
</dbReference>
<keyword evidence="3" id="KW-1185">Reference proteome</keyword>
<reference evidence="2 3" key="1">
    <citation type="submission" date="2015-07" db="EMBL/GenBank/DDBJ databases">
        <title>Whole genome sequence of Thermanaerothrix daxensis DSM 23592.</title>
        <authorList>
            <person name="Hemp J."/>
            <person name="Ward L.M."/>
            <person name="Pace L.A."/>
            <person name="Fischer W.W."/>
        </authorList>
    </citation>
    <scope>NUCLEOTIDE SEQUENCE [LARGE SCALE GENOMIC DNA]</scope>
    <source>
        <strain evidence="2 3">GNS-1</strain>
    </source>
</reference>
<name>A0A0P6Y0A8_9CHLR</name>
<dbReference type="InterPro" id="IPR012336">
    <property type="entry name" value="Thioredoxin-like_fold"/>
</dbReference>
<evidence type="ECO:0000313" key="2">
    <source>
        <dbReference type="EMBL" id="KPL82350.1"/>
    </source>
</evidence>
<dbReference type="InterPro" id="IPR036249">
    <property type="entry name" value="Thioredoxin-like_sf"/>
</dbReference>
<dbReference type="Pfam" id="PF13192">
    <property type="entry name" value="Thioredoxin_3"/>
    <property type="match status" value="1"/>
</dbReference>
<dbReference type="Gene3D" id="3.40.30.10">
    <property type="entry name" value="Glutaredoxin"/>
    <property type="match status" value="1"/>
</dbReference>
<sequence length="93" mass="10208">MLNIKILGTGCARCYALEQAARGALQQLLQEIPDLPATLEHIRDILAIEQYPVLLTPALVVNEKVVCAGRLPKREEILAWYRQALSGNGQKAG</sequence>
<dbReference type="SUPFAM" id="SSF52833">
    <property type="entry name" value="Thioredoxin-like"/>
    <property type="match status" value="1"/>
</dbReference>
<dbReference type="Proteomes" id="UP000050544">
    <property type="component" value="Unassembled WGS sequence"/>
</dbReference>